<dbReference type="STRING" id="6832.A0A553PN50"/>
<evidence type="ECO:0000256" key="6">
    <source>
        <dbReference type="ARBA" id="ARBA00023134"/>
    </source>
</evidence>
<keyword evidence="4" id="KW-0488">Methylation</keyword>
<dbReference type="GO" id="GO:0005886">
    <property type="term" value="C:plasma membrane"/>
    <property type="evidence" value="ECO:0007669"/>
    <property type="project" value="UniProtKB-SubCell"/>
</dbReference>
<dbReference type="PROSITE" id="PS51419">
    <property type="entry name" value="RAB"/>
    <property type="match status" value="1"/>
</dbReference>
<evidence type="ECO:0000313" key="11">
    <source>
        <dbReference type="Proteomes" id="UP000318571"/>
    </source>
</evidence>
<keyword evidence="5" id="KW-0547">Nucleotide-binding</keyword>
<dbReference type="GO" id="GO:0003006">
    <property type="term" value="P:developmental process involved in reproduction"/>
    <property type="evidence" value="ECO:0007669"/>
    <property type="project" value="UniProtKB-ARBA"/>
</dbReference>
<dbReference type="GO" id="GO:0035099">
    <property type="term" value="P:hemocyte migration"/>
    <property type="evidence" value="ECO:0007669"/>
    <property type="project" value="UniProtKB-ARBA"/>
</dbReference>
<organism evidence="10 11">
    <name type="scientific">Tigriopus californicus</name>
    <name type="common">Marine copepod</name>
    <dbReference type="NCBI Taxonomy" id="6832"/>
    <lineage>
        <taxon>Eukaryota</taxon>
        <taxon>Metazoa</taxon>
        <taxon>Ecdysozoa</taxon>
        <taxon>Arthropoda</taxon>
        <taxon>Crustacea</taxon>
        <taxon>Multicrustacea</taxon>
        <taxon>Hexanauplia</taxon>
        <taxon>Copepoda</taxon>
        <taxon>Harpacticoida</taxon>
        <taxon>Harpacticidae</taxon>
        <taxon>Tigriopus</taxon>
    </lineage>
</organism>
<dbReference type="InterPro" id="IPR001806">
    <property type="entry name" value="Small_GTPase"/>
</dbReference>
<dbReference type="SMART" id="SM00173">
    <property type="entry name" value="RAS"/>
    <property type="match status" value="1"/>
</dbReference>
<evidence type="ECO:0000256" key="3">
    <source>
        <dbReference type="ARBA" id="ARBA00022475"/>
    </source>
</evidence>
<dbReference type="Gene3D" id="3.40.50.300">
    <property type="entry name" value="P-loop containing nucleotide triphosphate hydrolases"/>
    <property type="match status" value="1"/>
</dbReference>
<dbReference type="PRINTS" id="PR00449">
    <property type="entry name" value="RASTRNSFRMNG"/>
</dbReference>
<dbReference type="GO" id="GO:0001667">
    <property type="term" value="P:ameboidal-type cell migration"/>
    <property type="evidence" value="ECO:0007669"/>
    <property type="project" value="UniProtKB-ARBA"/>
</dbReference>
<dbReference type="CDD" id="cd00157">
    <property type="entry name" value="Rho"/>
    <property type="match status" value="1"/>
</dbReference>
<name>A0A553PN50_TIGCA</name>
<sequence>MASDNRVNRKKSLACGKTSLLTIFKTGKFPDKYIPTIFETAVAYLIPEGATEKQDEVELTLWDTAGQESYEKLRPLSYPGSDVVLICYSIDRPESLANVETLWAPEIKRHCRDVPVVLVGNKTDLRESHTSAEDDLVTSAAGTRMSNKIKATCFLECSAKANQGVSAVFQTAAKAAIIHRHENLFVRNIKKTCLLI</sequence>
<dbReference type="EMBL" id="VCGU01000002">
    <property type="protein sequence ID" value="TRY79112.1"/>
    <property type="molecule type" value="Genomic_DNA"/>
</dbReference>
<keyword evidence="8" id="KW-0449">Lipoprotein</keyword>
<evidence type="ECO:0000256" key="8">
    <source>
        <dbReference type="ARBA" id="ARBA00023288"/>
    </source>
</evidence>
<keyword evidence="6" id="KW-0342">GTP-binding</keyword>
<dbReference type="SMART" id="SM00175">
    <property type="entry name" value="RAB"/>
    <property type="match status" value="1"/>
</dbReference>
<dbReference type="InterPro" id="IPR003578">
    <property type="entry name" value="Small_GTPase_Rho"/>
</dbReference>
<evidence type="ECO:0000256" key="9">
    <source>
        <dbReference type="ARBA" id="ARBA00023289"/>
    </source>
</evidence>
<keyword evidence="7" id="KW-0472">Membrane</keyword>
<dbReference type="PROSITE" id="PS51421">
    <property type="entry name" value="RAS"/>
    <property type="match status" value="1"/>
</dbReference>
<dbReference type="GO" id="GO:0022412">
    <property type="term" value="P:cellular process involved in reproduction in multicellular organism"/>
    <property type="evidence" value="ECO:0007669"/>
    <property type="project" value="UniProtKB-ARBA"/>
</dbReference>
<comment type="caution">
    <text evidence="10">The sequence shown here is derived from an EMBL/GenBank/DDBJ whole genome shotgun (WGS) entry which is preliminary data.</text>
</comment>
<dbReference type="InterPro" id="IPR005225">
    <property type="entry name" value="Small_GTP-bd"/>
</dbReference>
<evidence type="ECO:0000256" key="1">
    <source>
        <dbReference type="ARBA" id="ARBA00004342"/>
    </source>
</evidence>
<dbReference type="GO" id="GO:0005525">
    <property type="term" value="F:GTP binding"/>
    <property type="evidence" value="ECO:0007669"/>
    <property type="project" value="UniProtKB-KW"/>
</dbReference>
<evidence type="ECO:0000256" key="5">
    <source>
        <dbReference type="ARBA" id="ARBA00022741"/>
    </source>
</evidence>
<evidence type="ECO:0000256" key="7">
    <source>
        <dbReference type="ARBA" id="ARBA00023136"/>
    </source>
</evidence>
<comment type="subcellular location">
    <subcellularLocation>
        <location evidence="1">Cell membrane</location>
        <topology evidence="1">Lipid-anchor</topology>
        <orientation evidence="1">Cytoplasmic side</orientation>
    </subcellularLocation>
</comment>
<reference evidence="10 11" key="1">
    <citation type="journal article" date="2018" name="Nat. Ecol. Evol.">
        <title>Genomic signatures of mitonuclear coevolution across populations of Tigriopus californicus.</title>
        <authorList>
            <person name="Barreto F.S."/>
            <person name="Watson E.T."/>
            <person name="Lima T.G."/>
            <person name="Willett C.S."/>
            <person name="Edmands S."/>
            <person name="Li W."/>
            <person name="Burton R.S."/>
        </authorList>
    </citation>
    <scope>NUCLEOTIDE SEQUENCE [LARGE SCALE GENOMIC DNA]</scope>
    <source>
        <strain evidence="10 11">San Diego</strain>
    </source>
</reference>
<evidence type="ECO:0000256" key="4">
    <source>
        <dbReference type="ARBA" id="ARBA00022481"/>
    </source>
</evidence>
<comment type="similarity">
    <text evidence="2">Belongs to the small GTPase superfamily. Rho family.</text>
</comment>
<gene>
    <name evidence="10" type="ORF">TCAL_06593</name>
</gene>
<dbReference type="SMART" id="SM00174">
    <property type="entry name" value="RHO"/>
    <property type="match status" value="1"/>
</dbReference>
<proteinExistence type="inferred from homology"/>
<dbReference type="PROSITE" id="PS51420">
    <property type="entry name" value="RHO"/>
    <property type="match status" value="1"/>
</dbReference>
<dbReference type="InterPro" id="IPR027417">
    <property type="entry name" value="P-loop_NTPase"/>
</dbReference>
<dbReference type="PANTHER" id="PTHR24072">
    <property type="entry name" value="RHO FAMILY GTPASE"/>
    <property type="match status" value="1"/>
</dbReference>
<evidence type="ECO:0000313" key="10">
    <source>
        <dbReference type="EMBL" id="TRY79112.1"/>
    </source>
</evidence>
<dbReference type="Pfam" id="PF00071">
    <property type="entry name" value="Ras"/>
    <property type="match status" value="1"/>
</dbReference>
<dbReference type="NCBIfam" id="TIGR00231">
    <property type="entry name" value="small_GTP"/>
    <property type="match status" value="1"/>
</dbReference>
<keyword evidence="11" id="KW-1185">Reference proteome</keyword>
<protein>
    <submittedName>
        <fullName evidence="10">Uncharacterized protein</fullName>
    </submittedName>
</protein>
<dbReference type="SUPFAM" id="SSF52540">
    <property type="entry name" value="P-loop containing nucleoside triphosphate hydrolases"/>
    <property type="match status" value="1"/>
</dbReference>
<dbReference type="OMA" id="ICYDVIC"/>
<dbReference type="GO" id="GO:0035006">
    <property type="term" value="P:melanization defense response"/>
    <property type="evidence" value="ECO:0007669"/>
    <property type="project" value="UniProtKB-ARBA"/>
</dbReference>
<dbReference type="AlphaFoldDB" id="A0A553PN50"/>
<dbReference type="GO" id="GO:0003924">
    <property type="term" value="F:GTPase activity"/>
    <property type="evidence" value="ECO:0007669"/>
    <property type="project" value="InterPro"/>
</dbReference>
<dbReference type="FunFam" id="3.40.50.300:FF:000983">
    <property type="entry name" value="Rho family GTPase"/>
    <property type="match status" value="1"/>
</dbReference>
<accession>A0A553PN50</accession>
<dbReference type="Proteomes" id="UP000318571">
    <property type="component" value="Chromosome 6"/>
</dbReference>
<keyword evidence="3" id="KW-1003">Cell membrane</keyword>
<keyword evidence="9" id="KW-0636">Prenylation</keyword>
<dbReference type="GO" id="GO:0007264">
    <property type="term" value="P:small GTPase-mediated signal transduction"/>
    <property type="evidence" value="ECO:0007669"/>
    <property type="project" value="InterPro"/>
</dbReference>
<evidence type="ECO:0000256" key="2">
    <source>
        <dbReference type="ARBA" id="ARBA00010142"/>
    </source>
</evidence>